<keyword evidence="5 8" id="KW-1133">Transmembrane helix</keyword>
<dbReference type="Pfam" id="PF09594">
    <property type="entry name" value="GT87"/>
    <property type="match status" value="1"/>
</dbReference>
<comment type="caution">
    <text evidence="9">The sequence shown here is derived from an EMBL/GenBank/DDBJ whole genome shotgun (WGS) entry which is preliminary data.</text>
</comment>
<evidence type="ECO:0000313" key="9">
    <source>
        <dbReference type="EMBL" id="GEB97850.1"/>
    </source>
</evidence>
<dbReference type="PIRSF" id="PIRSF010361">
    <property type="entry name" value="UCP010361"/>
    <property type="match status" value="1"/>
</dbReference>
<dbReference type="GeneID" id="82881440"/>
<feature type="transmembrane region" description="Helical" evidence="8">
    <location>
        <begin position="190"/>
        <end position="210"/>
    </location>
</feature>
<evidence type="ECO:0000313" key="10">
    <source>
        <dbReference type="Proteomes" id="UP000315353"/>
    </source>
</evidence>
<evidence type="ECO:0000256" key="3">
    <source>
        <dbReference type="ARBA" id="ARBA00022679"/>
    </source>
</evidence>
<dbReference type="InterPro" id="IPR016570">
    <property type="entry name" value="UCP010361"/>
</dbReference>
<feature type="transmembrane region" description="Helical" evidence="8">
    <location>
        <begin position="394"/>
        <end position="414"/>
    </location>
</feature>
<feature type="transmembrane region" description="Helical" evidence="8">
    <location>
        <begin position="230"/>
        <end position="258"/>
    </location>
</feature>
<proteinExistence type="inferred from homology"/>
<feature type="transmembrane region" description="Helical" evidence="8">
    <location>
        <begin position="130"/>
        <end position="149"/>
    </location>
</feature>
<dbReference type="EMBL" id="BJNB01000018">
    <property type="protein sequence ID" value="GEB97850.1"/>
    <property type="molecule type" value="Genomic_DNA"/>
</dbReference>
<evidence type="ECO:0000256" key="6">
    <source>
        <dbReference type="ARBA" id="ARBA00023136"/>
    </source>
</evidence>
<comment type="subcellular location">
    <subcellularLocation>
        <location evidence="1">Cell membrane</location>
        <topology evidence="1">Multi-pass membrane protein</topology>
    </subcellularLocation>
</comment>
<evidence type="ECO:0000256" key="8">
    <source>
        <dbReference type="SAM" id="Phobius"/>
    </source>
</evidence>
<dbReference type="RefSeq" id="WP_232315935.1">
    <property type="nucleotide sequence ID" value="NZ_BJNB01000018.1"/>
</dbReference>
<evidence type="ECO:0000256" key="4">
    <source>
        <dbReference type="ARBA" id="ARBA00022692"/>
    </source>
</evidence>
<dbReference type="Proteomes" id="UP000315353">
    <property type="component" value="Unassembled WGS sequence"/>
</dbReference>
<evidence type="ECO:0000256" key="7">
    <source>
        <dbReference type="ARBA" id="ARBA00024033"/>
    </source>
</evidence>
<feature type="transmembrane region" description="Helical" evidence="8">
    <location>
        <begin position="326"/>
        <end position="348"/>
    </location>
</feature>
<reference evidence="9 10" key="1">
    <citation type="submission" date="2019-06" db="EMBL/GenBank/DDBJ databases">
        <title>Whole genome shotgun sequence of Corynebacterium flavescens NBRC 14136.</title>
        <authorList>
            <person name="Hosoyama A."/>
            <person name="Uohara A."/>
            <person name="Ohji S."/>
            <person name="Ichikawa N."/>
        </authorList>
    </citation>
    <scope>NUCLEOTIDE SEQUENCE [LARGE SCALE GENOMIC DNA]</scope>
    <source>
        <strain evidence="9 10">NBRC 14136</strain>
    </source>
</reference>
<keyword evidence="6 8" id="KW-0472">Membrane</keyword>
<feature type="transmembrane region" description="Helical" evidence="8">
    <location>
        <begin position="355"/>
        <end position="374"/>
    </location>
</feature>
<organism evidence="9 10">
    <name type="scientific">Corynebacterium flavescens</name>
    <dbReference type="NCBI Taxonomy" id="28028"/>
    <lineage>
        <taxon>Bacteria</taxon>
        <taxon>Bacillati</taxon>
        <taxon>Actinomycetota</taxon>
        <taxon>Actinomycetes</taxon>
        <taxon>Mycobacteriales</taxon>
        <taxon>Corynebacteriaceae</taxon>
        <taxon>Corynebacterium</taxon>
    </lineage>
</organism>
<feature type="transmembrane region" description="Helical" evidence="8">
    <location>
        <begin position="161"/>
        <end position="183"/>
    </location>
</feature>
<dbReference type="GO" id="GO:0005886">
    <property type="term" value="C:plasma membrane"/>
    <property type="evidence" value="ECO:0007669"/>
    <property type="project" value="UniProtKB-SubCell"/>
</dbReference>
<sequence length="474" mass="52014">MTKPSPASISPANRVPAAAEPIARGVIEFLGGRMGTHARVGRARWWTPLRVIIAVGWSFLALGFLSKANCAGGRRGEDGAILLNWDGNRNYTSFCYSDIIPLYGGRGMDQGGFPYAFSWQEGDVTRYMEYPVLAGLFQGLMGWISRATYPVAELFAIPAAGWYFAVTAAVLSCIWVGVLAMVYRLTGNRAWDTILVAASPLVIIHAFTNWDIPSIALAVAGLLAASRGRYVWAGALLGLGTAFKLWPLFLLGAFFVVAWRNRRWVEFIKMALSCAFTWLAVNLPVALAYPAAWREFYRLNETRGAEWTTIYAILSRNLGVELPPSVLNAVGIVLFLAVCAAIAAFGILVPRQPRVAELAYLIVAGFLLVNKVWSPQYSLWLVIPAVLALPRWRLLLSWMLVDAAVWPILMWHMLGAGNNGVPHELLDLAVLGRDGLIIAIAVCIIRQMLGLSSDKVAAAHRGADPLLERKFQRC</sequence>
<keyword evidence="4 8" id="KW-0812">Transmembrane</keyword>
<feature type="transmembrane region" description="Helical" evidence="8">
    <location>
        <begin position="426"/>
        <end position="449"/>
    </location>
</feature>
<dbReference type="GO" id="GO:0016758">
    <property type="term" value="F:hexosyltransferase activity"/>
    <property type="evidence" value="ECO:0007669"/>
    <property type="project" value="InterPro"/>
</dbReference>
<dbReference type="InterPro" id="IPR018584">
    <property type="entry name" value="GT87"/>
</dbReference>
<accession>A0AB73B779</accession>
<evidence type="ECO:0000256" key="2">
    <source>
        <dbReference type="ARBA" id="ARBA00022475"/>
    </source>
</evidence>
<feature type="transmembrane region" description="Helical" evidence="8">
    <location>
        <begin position="45"/>
        <end position="65"/>
    </location>
</feature>
<gene>
    <name evidence="9" type="ORF">CFL01nite_13450</name>
</gene>
<dbReference type="AlphaFoldDB" id="A0AB73B779"/>
<feature type="transmembrane region" description="Helical" evidence="8">
    <location>
        <begin position="270"/>
        <end position="292"/>
    </location>
</feature>
<evidence type="ECO:0000256" key="5">
    <source>
        <dbReference type="ARBA" id="ARBA00022989"/>
    </source>
</evidence>
<evidence type="ECO:0000256" key="1">
    <source>
        <dbReference type="ARBA" id="ARBA00004651"/>
    </source>
</evidence>
<keyword evidence="2" id="KW-1003">Cell membrane</keyword>
<keyword evidence="3" id="KW-0808">Transferase</keyword>
<name>A0AB73B779_CORFL</name>
<comment type="similarity">
    <text evidence="7">Belongs to the glycosyltransferase 87 family.</text>
</comment>
<protein>
    <submittedName>
        <fullName evidence="9">Membrane protein</fullName>
    </submittedName>
</protein>